<evidence type="ECO:0000259" key="8">
    <source>
        <dbReference type="PROSITE" id="PS51704"/>
    </source>
</evidence>
<reference evidence="9" key="1">
    <citation type="journal article" date="2023" name="Mol. Phylogenet. Evol.">
        <title>Genome-scale phylogeny and comparative genomics of the fungal order Sordariales.</title>
        <authorList>
            <person name="Hensen N."/>
            <person name="Bonometti L."/>
            <person name="Westerberg I."/>
            <person name="Brannstrom I.O."/>
            <person name="Guillou S."/>
            <person name="Cros-Aarteil S."/>
            <person name="Calhoun S."/>
            <person name="Haridas S."/>
            <person name="Kuo A."/>
            <person name="Mondo S."/>
            <person name="Pangilinan J."/>
            <person name="Riley R."/>
            <person name="LaButti K."/>
            <person name="Andreopoulos B."/>
            <person name="Lipzen A."/>
            <person name="Chen C."/>
            <person name="Yan M."/>
            <person name="Daum C."/>
            <person name="Ng V."/>
            <person name="Clum A."/>
            <person name="Steindorff A."/>
            <person name="Ohm R.A."/>
            <person name="Martin F."/>
            <person name="Silar P."/>
            <person name="Natvig D.O."/>
            <person name="Lalanne C."/>
            <person name="Gautier V."/>
            <person name="Ament-Velasquez S.L."/>
            <person name="Kruys A."/>
            <person name="Hutchinson M.I."/>
            <person name="Powell A.J."/>
            <person name="Barry K."/>
            <person name="Miller A.N."/>
            <person name="Grigoriev I.V."/>
            <person name="Debuchy R."/>
            <person name="Gladieux P."/>
            <person name="Hiltunen Thoren M."/>
            <person name="Johannesson H."/>
        </authorList>
    </citation>
    <scope>NUCLEOTIDE SEQUENCE</scope>
    <source>
        <strain evidence="9">FGSC 1904</strain>
    </source>
</reference>
<name>A0AAE0UCC1_SORBR</name>
<proteinExistence type="inferred from homology"/>
<dbReference type="EC" id="3.1.4.46" evidence="2"/>
<accession>A0AAE0UCC1</accession>
<dbReference type="SUPFAM" id="SSF51695">
    <property type="entry name" value="PLC-like phosphodiesterases"/>
    <property type="match status" value="1"/>
</dbReference>
<dbReference type="Gene3D" id="3.20.20.190">
    <property type="entry name" value="Phosphatidylinositol (PI) phosphodiesterase"/>
    <property type="match status" value="1"/>
</dbReference>
<dbReference type="FunFam" id="3.20.20.190:FF:000040">
    <property type="entry name" value="Glycerophosphoryl diester phosphodiesterase family protein"/>
    <property type="match status" value="1"/>
</dbReference>
<reference evidence="9" key="2">
    <citation type="submission" date="2023-07" db="EMBL/GenBank/DDBJ databases">
        <authorList>
            <consortium name="Lawrence Berkeley National Laboratory"/>
            <person name="Haridas S."/>
            <person name="Hensen N."/>
            <person name="Bonometti L."/>
            <person name="Westerberg I."/>
            <person name="Brannstrom I.O."/>
            <person name="Guillou S."/>
            <person name="Cros-Aarteil S."/>
            <person name="Calhoun S."/>
            <person name="Kuo A."/>
            <person name="Mondo S."/>
            <person name="Pangilinan J."/>
            <person name="Riley R."/>
            <person name="LaButti K."/>
            <person name="Andreopoulos B."/>
            <person name="Lipzen A."/>
            <person name="Chen C."/>
            <person name="Yanf M."/>
            <person name="Daum C."/>
            <person name="Ng V."/>
            <person name="Clum A."/>
            <person name="Steindorff A."/>
            <person name="Ohm R."/>
            <person name="Martin F."/>
            <person name="Silar P."/>
            <person name="Natvig D."/>
            <person name="Lalanne C."/>
            <person name="Gautier V."/>
            <person name="Ament-velasquez S.L."/>
            <person name="Kruys A."/>
            <person name="Hutchinson M.I."/>
            <person name="Powell A.J."/>
            <person name="Barry K."/>
            <person name="Miller A.N."/>
            <person name="Grigoriev I.V."/>
            <person name="Debuchy R."/>
            <person name="Gladieux P."/>
            <person name="Thoren M.H."/>
            <person name="Johannesson H."/>
        </authorList>
    </citation>
    <scope>NUCLEOTIDE SEQUENCE</scope>
    <source>
        <strain evidence="9">FGSC 1904</strain>
    </source>
</reference>
<protein>
    <recommendedName>
        <fullName evidence="2">glycerophosphodiester phosphodiesterase</fullName>
        <ecNumber evidence="2">3.1.4.46</ecNumber>
    </recommendedName>
</protein>
<evidence type="ECO:0000256" key="3">
    <source>
        <dbReference type="ARBA" id="ARBA00022729"/>
    </source>
</evidence>
<dbReference type="EMBL" id="JAUTDP010000006">
    <property type="protein sequence ID" value="KAK3398902.1"/>
    <property type="molecule type" value="Genomic_DNA"/>
</dbReference>
<dbReference type="PROSITE" id="PS51704">
    <property type="entry name" value="GP_PDE"/>
    <property type="match status" value="1"/>
</dbReference>
<evidence type="ECO:0000256" key="2">
    <source>
        <dbReference type="ARBA" id="ARBA00012247"/>
    </source>
</evidence>
<comment type="caution">
    <text evidence="9">The sequence shown here is derived from an EMBL/GenBank/DDBJ whole genome shotgun (WGS) entry which is preliminary data.</text>
</comment>
<keyword evidence="10" id="KW-1185">Reference proteome</keyword>
<evidence type="ECO:0000256" key="6">
    <source>
        <dbReference type="ARBA" id="ARBA00047512"/>
    </source>
</evidence>
<dbReference type="GO" id="GO:0008889">
    <property type="term" value="F:glycerophosphodiester phosphodiesterase activity"/>
    <property type="evidence" value="ECO:0007669"/>
    <property type="project" value="UniProtKB-EC"/>
</dbReference>
<dbReference type="GO" id="GO:0006071">
    <property type="term" value="P:glycerol metabolic process"/>
    <property type="evidence" value="ECO:0007669"/>
    <property type="project" value="UniProtKB-KW"/>
</dbReference>
<keyword evidence="4" id="KW-0319">Glycerol metabolism</keyword>
<evidence type="ECO:0000256" key="4">
    <source>
        <dbReference type="ARBA" id="ARBA00022798"/>
    </source>
</evidence>
<evidence type="ECO:0000256" key="7">
    <source>
        <dbReference type="SAM" id="SignalP"/>
    </source>
</evidence>
<comment type="similarity">
    <text evidence="1">Belongs to the glycerophosphoryl diester phosphodiesterase family.</text>
</comment>
<evidence type="ECO:0000313" key="9">
    <source>
        <dbReference type="EMBL" id="KAK3398902.1"/>
    </source>
</evidence>
<dbReference type="InterPro" id="IPR030395">
    <property type="entry name" value="GP_PDE_dom"/>
</dbReference>
<dbReference type="PANTHER" id="PTHR43620:SF7">
    <property type="entry name" value="GLYCEROPHOSPHODIESTER PHOSPHODIESTERASE GDPD5-RELATED"/>
    <property type="match status" value="1"/>
</dbReference>
<dbReference type="Proteomes" id="UP001281003">
    <property type="component" value="Unassembled WGS sequence"/>
</dbReference>
<evidence type="ECO:0000313" key="10">
    <source>
        <dbReference type="Proteomes" id="UP001281003"/>
    </source>
</evidence>
<comment type="catalytic activity">
    <reaction evidence="6">
        <text>a sn-glycero-3-phosphodiester + H2O = an alcohol + sn-glycerol 3-phosphate + H(+)</text>
        <dbReference type="Rhea" id="RHEA:12969"/>
        <dbReference type="ChEBI" id="CHEBI:15377"/>
        <dbReference type="ChEBI" id="CHEBI:15378"/>
        <dbReference type="ChEBI" id="CHEBI:30879"/>
        <dbReference type="ChEBI" id="CHEBI:57597"/>
        <dbReference type="ChEBI" id="CHEBI:83408"/>
        <dbReference type="EC" id="3.1.4.46"/>
    </reaction>
</comment>
<feature type="domain" description="GP-PDE" evidence="8">
    <location>
        <begin position="73"/>
        <end position="407"/>
    </location>
</feature>
<sequence length="462" mass="50100">MPSTLSTLCLVALAAPALAHPGYGAPGKDQSGIKPIKKIQLGPRPYWLVDQMEDSPLKSKLQSCSEKEMRPSRWSIGHRGGGTLQIPEETEASIIAGTRMGAGINECDVTFTSDQQLICRHSQCDLHTTTNILTIPSLAAKCTVPFTPHNATTKKSATAKCCTSDFTLAELTQTKELCAKMDSSNSKATTPEEYQGNVPGYRTTLYSGPGTCHKMLTVKEYIALSDALGLDFTPELKTPEVKMPFGTANYTQEAFAQQLIDEFKAAKISPKRVWPQSFLYDDVLYWLRAEPKFGKQAVLLDESGDAPSTISAATASLTRYAKDGVKIVAPPLQYLVATTTGKDGKVKIVASEYAKQAKKLGLKVISWSLERSGWLADSTKGGYYYSTIANATAARGEGIVFELLDVLASKEVGVIGVFSDWSATSLSTDYPTTILYPTLGIRWVSANEVRGGVILVNNETYF</sequence>
<evidence type="ECO:0000256" key="5">
    <source>
        <dbReference type="ARBA" id="ARBA00022801"/>
    </source>
</evidence>
<feature type="signal peptide" evidence="7">
    <location>
        <begin position="1"/>
        <end position="19"/>
    </location>
</feature>
<dbReference type="Pfam" id="PF03009">
    <property type="entry name" value="GDPD"/>
    <property type="match status" value="1"/>
</dbReference>
<dbReference type="AlphaFoldDB" id="A0AAE0UCC1"/>
<feature type="chain" id="PRO_5042004672" description="glycerophosphodiester phosphodiesterase" evidence="7">
    <location>
        <begin position="20"/>
        <end position="462"/>
    </location>
</feature>
<dbReference type="PANTHER" id="PTHR43620">
    <property type="entry name" value="GLYCEROPHOSPHORYL DIESTER PHOSPHODIESTERASE"/>
    <property type="match status" value="1"/>
</dbReference>
<keyword evidence="5" id="KW-0378">Hydrolase</keyword>
<dbReference type="GO" id="GO:0006629">
    <property type="term" value="P:lipid metabolic process"/>
    <property type="evidence" value="ECO:0007669"/>
    <property type="project" value="InterPro"/>
</dbReference>
<dbReference type="InterPro" id="IPR017946">
    <property type="entry name" value="PLC-like_Pdiesterase_TIM-brl"/>
</dbReference>
<evidence type="ECO:0000256" key="1">
    <source>
        <dbReference type="ARBA" id="ARBA00007277"/>
    </source>
</evidence>
<organism evidence="9 10">
    <name type="scientific">Sordaria brevicollis</name>
    <dbReference type="NCBI Taxonomy" id="83679"/>
    <lineage>
        <taxon>Eukaryota</taxon>
        <taxon>Fungi</taxon>
        <taxon>Dikarya</taxon>
        <taxon>Ascomycota</taxon>
        <taxon>Pezizomycotina</taxon>
        <taxon>Sordariomycetes</taxon>
        <taxon>Sordariomycetidae</taxon>
        <taxon>Sordariales</taxon>
        <taxon>Sordariaceae</taxon>
        <taxon>Sordaria</taxon>
    </lineage>
</organism>
<gene>
    <name evidence="9" type="ORF">B0T20DRAFT_393264</name>
</gene>
<keyword evidence="3 7" id="KW-0732">Signal</keyword>